<dbReference type="GO" id="GO:0006270">
    <property type="term" value="P:DNA replication initiation"/>
    <property type="evidence" value="ECO:0007669"/>
    <property type="project" value="TreeGrafter"/>
</dbReference>
<organism evidence="9 10">
    <name type="scientific">Cladophialophora immunda</name>
    <dbReference type="NCBI Taxonomy" id="569365"/>
    <lineage>
        <taxon>Eukaryota</taxon>
        <taxon>Fungi</taxon>
        <taxon>Dikarya</taxon>
        <taxon>Ascomycota</taxon>
        <taxon>Pezizomycotina</taxon>
        <taxon>Eurotiomycetes</taxon>
        <taxon>Chaetothyriomycetidae</taxon>
        <taxon>Chaetothyriales</taxon>
        <taxon>Herpotrichiellaceae</taxon>
        <taxon>Cladophialophora</taxon>
    </lineage>
</organism>
<dbReference type="GO" id="GO:0003682">
    <property type="term" value="F:chromatin binding"/>
    <property type="evidence" value="ECO:0007669"/>
    <property type="project" value="TreeGrafter"/>
</dbReference>
<dbReference type="InterPro" id="IPR005612">
    <property type="entry name" value="CCAAT-binding_factor"/>
</dbReference>
<evidence type="ECO:0000256" key="2">
    <source>
        <dbReference type="ARBA" id="ARBA00007797"/>
    </source>
</evidence>
<evidence type="ECO:0000313" key="10">
    <source>
        <dbReference type="Proteomes" id="UP000054466"/>
    </source>
</evidence>
<dbReference type="PIRSF" id="PIRSF028977">
    <property type="entry name" value="Nucleolar_complex_p3"/>
    <property type="match status" value="1"/>
</dbReference>
<feature type="region of interest" description="Disordered" evidence="6">
    <location>
        <begin position="538"/>
        <end position="558"/>
    </location>
</feature>
<dbReference type="GO" id="GO:0042254">
    <property type="term" value="P:ribosome biogenesis"/>
    <property type="evidence" value="ECO:0007669"/>
    <property type="project" value="UniProtKB-KW"/>
</dbReference>
<evidence type="ECO:0000256" key="6">
    <source>
        <dbReference type="SAM" id="MobiDB-lite"/>
    </source>
</evidence>
<dbReference type="AlphaFoldDB" id="A0A0D2BCR5"/>
<reference evidence="9 10" key="1">
    <citation type="submission" date="2015-01" db="EMBL/GenBank/DDBJ databases">
        <title>The Genome Sequence of Cladophialophora immunda CBS83496.</title>
        <authorList>
            <consortium name="The Broad Institute Genomics Platform"/>
            <person name="Cuomo C."/>
            <person name="de Hoog S."/>
            <person name="Gorbushina A."/>
            <person name="Stielow B."/>
            <person name="Teixiera M."/>
            <person name="Abouelleil A."/>
            <person name="Chapman S.B."/>
            <person name="Priest M."/>
            <person name="Young S.K."/>
            <person name="Wortman J."/>
            <person name="Nusbaum C."/>
            <person name="Birren B."/>
        </authorList>
    </citation>
    <scope>NUCLEOTIDE SEQUENCE [LARGE SCALE GENOMIC DNA]</scope>
    <source>
        <strain evidence="9 10">CBS 83496</strain>
    </source>
</reference>
<dbReference type="SUPFAM" id="SSF48371">
    <property type="entry name" value="ARM repeat"/>
    <property type="match status" value="1"/>
</dbReference>
<evidence type="ECO:0000313" key="9">
    <source>
        <dbReference type="EMBL" id="KIW35317.1"/>
    </source>
</evidence>
<feature type="compositionally biased region" description="Basic residues" evidence="6">
    <location>
        <begin position="1"/>
        <end position="12"/>
    </location>
</feature>
<proteinExistence type="inferred from homology"/>
<dbReference type="HOGENOM" id="CLU_012441_3_0_1"/>
<dbReference type="PANTHER" id="PTHR14428">
    <property type="entry name" value="NUCLEOLAR COMPLEX PROTEIN 3"/>
    <property type="match status" value="1"/>
</dbReference>
<comment type="similarity">
    <text evidence="2 5">Belongs to the CBF/MAK21 family.</text>
</comment>
<dbReference type="Proteomes" id="UP000054466">
    <property type="component" value="Unassembled WGS sequence"/>
</dbReference>
<dbReference type="VEuPathDB" id="FungiDB:PV07_02019"/>
<keyword evidence="3" id="KW-0175">Coiled coil</keyword>
<protein>
    <recommendedName>
        <fullName evidence="5">Nucleolar complex-associated protein 3</fullName>
    </recommendedName>
</protein>
<comment type="function">
    <text evidence="5">Required for synthesis of 60S ribosomal subunits and the transport of pre-ribosomes from the nucleoplasm to the cytoplasm.</text>
</comment>
<dbReference type="InterPro" id="IPR011501">
    <property type="entry name" value="Noc3_N"/>
</dbReference>
<feature type="region of interest" description="Disordered" evidence="6">
    <location>
        <begin position="1"/>
        <end position="27"/>
    </location>
</feature>
<evidence type="ECO:0000256" key="4">
    <source>
        <dbReference type="ARBA" id="ARBA00023242"/>
    </source>
</evidence>
<dbReference type="Pfam" id="PF03914">
    <property type="entry name" value="CBF"/>
    <property type="match status" value="1"/>
</dbReference>
<evidence type="ECO:0000256" key="5">
    <source>
        <dbReference type="PIRNR" id="PIRNR028977"/>
    </source>
</evidence>
<feature type="domain" description="CCAAT-binding factor" evidence="7">
    <location>
        <begin position="485"/>
        <end position="677"/>
    </location>
</feature>
<dbReference type="OrthoDB" id="10263597at2759"/>
<keyword evidence="4" id="KW-0539">Nucleus</keyword>
<keyword evidence="5" id="KW-0690">Ribosome biogenesis</keyword>
<dbReference type="InterPro" id="IPR016903">
    <property type="entry name" value="Nucleolar_cplx-assoc_3"/>
</dbReference>
<evidence type="ECO:0000256" key="1">
    <source>
        <dbReference type="ARBA" id="ARBA00004604"/>
    </source>
</evidence>
<keyword evidence="10" id="KW-1185">Reference proteome</keyword>
<dbReference type="STRING" id="569365.A0A0D2BCR5"/>
<comment type="subcellular location">
    <subcellularLocation>
        <location evidence="1 5">Nucleus</location>
        <location evidence="1 5">Nucleolus</location>
    </subcellularLocation>
</comment>
<feature type="compositionally biased region" description="Basic residues" evidence="6">
    <location>
        <begin position="358"/>
        <end position="369"/>
    </location>
</feature>
<feature type="region of interest" description="Disordered" evidence="6">
    <location>
        <begin position="43"/>
        <end position="112"/>
    </location>
</feature>
<dbReference type="InterPro" id="IPR016024">
    <property type="entry name" value="ARM-type_fold"/>
</dbReference>
<dbReference type="RefSeq" id="XP_016255533.1">
    <property type="nucleotide sequence ID" value="XM_016388605.1"/>
</dbReference>
<dbReference type="GO" id="GO:0005730">
    <property type="term" value="C:nucleolus"/>
    <property type="evidence" value="ECO:0007669"/>
    <property type="project" value="UniProtKB-SubCell"/>
</dbReference>
<sequence>MPHGRPAKRRRLSPPVDDSKSSQTIKASDLFVRAADWDLEQEYEKKSRQKKTKESTKLPIKTAEGRLQIIEEKAPIDNGEDSDSFLGSGTDDEGEEDETPPTETEPSAPQIPLKQQIVAAKEEIARLAGLLNEDPEEHAGSFKKLAQVSSPTSPIAVQKLVLAAQAAVYKDVIPGYRIRSYKNEELGNKISKDVRQTRQYEHALVTGYQGYVKQLGSLAKTRKGDAETLSLRTIAINCACTLLLSVPHFNFRTELLNILVHEVASRESSPDYLKCIETLEEFFSHDEDGAPSFEAVSLLSKMMKAKDYRVREEVLNTFFHLRLLSELPPPGSGGNPERSEQPSKLHGRKVKQQTSQHISKRERKLRKQRREVEKDMAEASALVNHEEREKIQSETLKLVFVSYFRILKARIPELMGAVLEGLAKYAHLINQDFFGDLLEALKEIVSAADEAVRGDLDMDEAAEVERMIATNADGETIRNRKREGLLATQTAFTLLSGQEVSRAASGLHLDLSFFTAHTYRSLYPVSLDADVELGPKSLRLPDPHSSKPASSSASSPAHNRINISTPILLLTRVLASILLTPSSPPPTQTVLSFFKRLLTVSLQLPEKSTLAVLSLMAKIADKHGRKIEALWYSDERKGDGVYRGESESVEGTNVLGTGSGVWEAELLKRHYCPKIRESLQTVEGIIRDMHR</sequence>
<feature type="compositionally biased region" description="Low complexity" evidence="6">
    <location>
        <begin position="546"/>
        <end position="558"/>
    </location>
</feature>
<feature type="compositionally biased region" description="Basic and acidic residues" evidence="6">
    <location>
        <begin position="43"/>
        <end position="56"/>
    </location>
</feature>
<dbReference type="GeneID" id="27341213"/>
<feature type="compositionally biased region" description="Acidic residues" evidence="6">
    <location>
        <begin position="90"/>
        <end position="100"/>
    </location>
</feature>
<feature type="region of interest" description="Disordered" evidence="6">
    <location>
        <begin position="326"/>
        <end position="371"/>
    </location>
</feature>
<evidence type="ECO:0000256" key="3">
    <source>
        <dbReference type="ARBA" id="ARBA00023054"/>
    </source>
</evidence>
<evidence type="ECO:0000259" key="7">
    <source>
        <dbReference type="Pfam" id="PF03914"/>
    </source>
</evidence>
<dbReference type="PANTHER" id="PTHR14428:SF5">
    <property type="entry name" value="NUCLEOLAR COMPLEX PROTEIN 3 HOMOLOG"/>
    <property type="match status" value="1"/>
</dbReference>
<evidence type="ECO:0000259" key="8">
    <source>
        <dbReference type="Pfam" id="PF07540"/>
    </source>
</evidence>
<dbReference type="EMBL" id="KN847040">
    <property type="protein sequence ID" value="KIW35317.1"/>
    <property type="molecule type" value="Genomic_DNA"/>
</dbReference>
<gene>
    <name evidence="9" type="ORF">PV07_02019</name>
</gene>
<dbReference type="Pfam" id="PF07540">
    <property type="entry name" value="NOC3p"/>
    <property type="match status" value="1"/>
</dbReference>
<accession>A0A0D2BCR5</accession>
<name>A0A0D2BCR5_9EURO</name>
<feature type="domain" description="Nucleolar complex-associated protein 3 N-terminal" evidence="8">
    <location>
        <begin position="120"/>
        <end position="211"/>
    </location>
</feature>